<dbReference type="PRINTS" id="PR00463">
    <property type="entry name" value="EP450I"/>
</dbReference>
<comment type="similarity">
    <text evidence="4">Belongs to the cytochrome P450 family.</text>
</comment>
<comment type="subcellular location">
    <subcellularLocation>
        <location evidence="2">Membrane</location>
    </subcellularLocation>
</comment>
<evidence type="ECO:0000256" key="8">
    <source>
        <dbReference type="ARBA" id="ARBA00022989"/>
    </source>
</evidence>
<dbReference type="InterPro" id="IPR036396">
    <property type="entry name" value="Cyt_P450_sf"/>
</dbReference>
<evidence type="ECO:0000256" key="3">
    <source>
        <dbReference type="ARBA" id="ARBA00004721"/>
    </source>
</evidence>
<evidence type="ECO:0000256" key="5">
    <source>
        <dbReference type="ARBA" id="ARBA00022617"/>
    </source>
</evidence>
<dbReference type="Gene3D" id="1.10.630.10">
    <property type="entry name" value="Cytochrome P450"/>
    <property type="match status" value="1"/>
</dbReference>
<keyword evidence="5 13" id="KW-0349">Heme</keyword>
<dbReference type="EMBL" id="JAACJK010000008">
    <property type="protein sequence ID" value="KAF5339313.1"/>
    <property type="molecule type" value="Genomic_DNA"/>
</dbReference>
<evidence type="ECO:0000256" key="4">
    <source>
        <dbReference type="ARBA" id="ARBA00010617"/>
    </source>
</evidence>
<evidence type="ECO:0000256" key="6">
    <source>
        <dbReference type="ARBA" id="ARBA00022692"/>
    </source>
</evidence>
<evidence type="ECO:0000256" key="7">
    <source>
        <dbReference type="ARBA" id="ARBA00022723"/>
    </source>
</evidence>
<name>A0A8H5FK40_9AGAR</name>
<evidence type="ECO:0000256" key="9">
    <source>
        <dbReference type="ARBA" id="ARBA00023002"/>
    </source>
</evidence>
<feature type="binding site" description="axial binding residue" evidence="13">
    <location>
        <position position="488"/>
    </location>
    <ligand>
        <name>heme</name>
        <dbReference type="ChEBI" id="CHEBI:30413"/>
    </ligand>
    <ligandPart>
        <name>Fe</name>
        <dbReference type="ChEBI" id="CHEBI:18248"/>
    </ligandPart>
</feature>
<dbReference type="GO" id="GO:0016020">
    <property type="term" value="C:membrane"/>
    <property type="evidence" value="ECO:0007669"/>
    <property type="project" value="UniProtKB-SubCell"/>
</dbReference>
<evidence type="ECO:0000256" key="12">
    <source>
        <dbReference type="ARBA" id="ARBA00023136"/>
    </source>
</evidence>
<dbReference type="Pfam" id="PF00067">
    <property type="entry name" value="p450"/>
    <property type="match status" value="1"/>
</dbReference>
<dbReference type="PANTHER" id="PTHR24305">
    <property type="entry name" value="CYTOCHROME P450"/>
    <property type="match status" value="1"/>
</dbReference>
<keyword evidence="10 13" id="KW-0408">Iron</keyword>
<dbReference type="GO" id="GO:0005506">
    <property type="term" value="F:iron ion binding"/>
    <property type="evidence" value="ECO:0007669"/>
    <property type="project" value="InterPro"/>
</dbReference>
<keyword evidence="9" id="KW-0560">Oxidoreductase</keyword>
<evidence type="ECO:0000313" key="16">
    <source>
        <dbReference type="Proteomes" id="UP000541558"/>
    </source>
</evidence>
<dbReference type="GO" id="GO:0020037">
    <property type="term" value="F:heme binding"/>
    <property type="evidence" value="ECO:0007669"/>
    <property type="project" value="InterPro"/>
</dbReference>
<dbReference type="Proteomes" id="UP000541558">
    <property type="component" value="Unassembled WGS sequence"/>
</dbReference>
<dbReference type="GO" id="GO:0016705">
    <property type="term" value="F:oxidoreductase activity, acting on paired donors, with incorporation or reduction of molecular oxygen"/>
    <property type="evidence" value="ECO:0007669"/>
    <property type="project" value="InterPro"/>
</dbReference>
<keyword evidence="8" id="KW-1133">Transmembrane helix</keyword>
<dbReference type="CDD" id="cd11069">
    <property type="entry name" value="CYP_FUM15-like"/>
    <property type="match status" value="1"/>
</dbReference>
<evidence type="ECO:0000256" key="13">
    <source>
        <dbReference type="PIRSR" id="PIRSR602401-1"/>
    </source>
</evidence>
<keyword evidence="11" id="KW-0503">Monooxygenase</keyword>
<dbReference type="InterPro" id="IPR002401">
    <property type="entry name" value="Cyt_P450_E_grp-I"/>
</dbReference>
<dbReference type="PRINTS" id="PR00385">
    <property type="entry name" value="P450"/>
</dbReference>
<dbReference type="GO" id="GO:0004497">
    <property type="term" value="F:monooxygenase activity"/>
    <property type="evidence" value="ECO:0007669"/>
    <property type="project" value="UniProtKB-KW"/>
</dbReference>
<accession>A0A8H5FK40</accession>
<dbReference type="InterPro" id="IPR050121">
    <property type="entry name" value="Cytochrome_P450_monoxygenase"/>
</dbReference>
<keyword evidence="16" id="KW-1185">Reference proteome</keyword>
<evidence type="ECO:0008006" key="17">
    <source>
        <dbReference type="Google" id="ProtNLM"/>
    </source>
</evidence>
<evidence type="ECO:0000256" key="14">
    <source>
        <dbReference type="SAM" id="SignalP"/>
    </source>
</evidence>
<organism evidence="15 16">
    <name type="scientific">Ephemerocybe angulata</name>
    <dbReference type="NCBI Taxonomy" id="980116"/>
    <lineage>
        <taxon>Eukaryota</taxon>
        <taxon>Fungi</taxon>
        <taxon>Dikarya</taxon>
        <taxon>Basidiomycota</taxon>
        <taxon>Agaricomycotina</taxon>
        <taxon>Agaricomycetes</taxon>
        <taxon>Agaricomycetidae</taxon>
        <taxon>Agaricales</taxon>
        <taxon>Agaricineae</taxon>
        <taxon>Psathyrellaceae</taxon>
        <taxon>Ephemerocybe</taxon>
    </lineage>
</organism>
<dbReference type="PANTHER" id="PTHR24305:SF166">
    <property type="entry name" value="CYTOCHROME P450 12A4, MITOCHONDRIAL-RELATED"/>
    <property type="match status" value="1"/>
</dbReference>
<keyword evidence="7 13" id="KW-0479">Metal-binding</keyword>
<dbReference type="AlphaFoldDB" id="A0A8H5FK40"/>
<comment type="pathway">
    <text evidence="3">Secondary metabolite biosynthesis; terpenoid biosynthesis.</text>
</comment>
<reference evidence="15 16" key="1">
    <citation type="journal article" date="2020" name="ISME J.">
        <title>Uncovering the hidden diversity of litter-decomposition mechanisms in mushroom-forming fungi.</title>
        <authorList>
            <person name="Floudas D."/>
            <person name="Bentzer J."/>
            <person name="Ahren D."/>
            <person name="Johansson T."/>
            <person name="Persson P."/>
            <person name="Tunlid A."/>
        </authorList>
    </citation>
    <scope>NUCLEOTIDE SEQUENCE [LARGE SCALE GENOMIC DNA]</scope>
    <source>
        <strain evidence="15 16">CBS 175.51</strain>
    </source>
</reference>
<evidence type="ECO:0000313" key="15">
    <source>
        <dbReference type="EMBL" id="KAF5339313.1"/>
    </source>
</evidence>
<keyword evidence="14" id="KW-0732">Signal</keyword>
<gene>
    <name evidence="15" type="ORF">D9611_009914</name>
</gene>
<evidence type="ECO:0000256" key="11">
    <source>
        <dbReference type="ARBA" id="ARBA00023033"/>
    </source>
</evidence>
<evidence type="ECO:0000256" key="10">
    <source>
        <dbReference type="ARBA" id="ARBA00023004"/>
    </source>
</evidence>
<dbReference type="InterPro" id="IPR001128">
    <property type="entry name" value="Cyt_P450"/>
</dbReference>
<proteinExistence type="inferred from homology"/>
<evidence type="ECO:0000256" key="2">
    <source>
        <dbReference type="ARBA" id="ARBA00004370"/>
    </source>
</evidence>
<feature type="chain" id="PRO_5034689944" description="Cytochrome P450" evidence="14">
    <location>
        <begin position="24"/>
        <end position="553"/>
    </location>
</feature>
<keyword evidence="6" id="KW-0812">Transmembrane</keyword>
<dbReference type="SUPFAM" id="SSF48264">
    <property type="entry name" value="Cytochrome P450"/>
    <property type="match status" value="1"/>
</dbReference>
<comment type="caution">
    <text evidence="15">The sequence shown here is derived from an EMBL/GenBank/DDBJ whole genome shotgun (WGS) entry which is preliminary data.</text>
</comment>
<feature type="signal peptide" evidence="14">
    <location>
        <begin position="1"/>
        <end position="23"/>
    </location>
</feature>
<evidence type="ECO:0000256" key="1">
    <source>
        <dbReference type="ARBA" id="ARBA00001971"/>
    </source>
</evidence>
<protein>
    <recommendedName>
        <fullName evidence="17">Cytochrome P450</fullName>
    </recommendedName>
</protein>
<comment type="cofactor">
    <cofactor evidence="1 13">
        <name>heme</name>
        <dbReference type="ChEBI" id="CHEBI:30413"/>
    </cofactor>
</comment>
<keyword evidence="12" id="KW-0472">Membrane</keyword>
<dbReference type="OrthoDB" id="1470350at2759"/>
<sequence length="553" mass="61733">MSPPLAQSLALLIATWVAWRVLRRLVAKDPFATIPGPPSASRLAGKMMDIINPETAAEYLDGLTKTYGGVFRCYGLFNADSLYVYDPKALYQIIVKDQHIFEESGDFLRTNATILGKQLTGTVGDHHRKQRKMLNPVFSIAHMREMTPIFYSIGRKLRESIGQQVSNDGNEIDLLPWMTRSALELIGQSGFGYSFDNLDVGGEEHAFARSAKNINGTLADPLISMVRILVWPLVYGWGSPAFQRTVVDWLPWKKLHELRDMTDVVNKTAIEVFESTKRSLKEGRDISTRAGGGKDIMTVLLKANMSASEEDRLPEDELIAQISGMTFAGMETTSNALSRVLHLLSEHPEVQEKLRKEVRDAYASHDGDLDYDTLTALPLLDAVCRESLRLYAPLPLLLREAREDGILPLFRPIRSTSGEEIKEVFVPKGTTLFISLHHCNRNPEIWGLDAAEWKPERWLEPLPDTVAEAKVPGVYSNLMTFLGGGRACIGFKFAQLEMKVVLSLLLERFQFAPGEKEIVWLNNGIVQPSTKDAPLSSTGRRELGMPLKVSVAP</sequence>